<sequence>MIDTRWDVDIRPGEKITLNGTIESVYAQLLELKPNHETENADQIAARLAQLKQETTAFEKNKLARRDHTECGNPLVVFLGSAMLPTSFSRSVGTG</sequence>
<accession>A0A6P8AZ24</accession>
<proteinExistence type="predicted"/>
<dbReference type="Proteomes" id="UP000515153">
    <property type="component" value="Chromosome VII"/>
</dbReference>
<dbReference type="AlphaFoldDB" id="A0A6P8AZ24"/>
<evidence type="ECO:0000313" key="2">
    <source>
        <dbReference type="RefSeq" id="XP_030980163.1"/>
    </source>
</evidence>
<organism evidence="1 2">
    <name type="scientific">Pyricularia grisea</name>
    <name type="common">Crabgrass-specific blast fungus</name>
    <name type="synonym">Magnaporthe grisea</name>
    <dbReference type="NCBI Taxonomy" id="148305"/>
    <lineage>
        <taxon>Eukaryota</taxon>
        <taxon>Fungi</taxon>
        <taxon>Dikarya</taxon>
        <taxon>Ascomycota</taxon>
        <taxon>Pezizomycotina</taxon>
        <taxon>Sordariomycetes</taxon>
        <taxon>Sordariomycetidae</taxon>
        <taxon>Magnaporthales</taxon>
        <taxon>Pyriculariaceae</taxon>
        <taxon>Pyricularia</taxon>
    </lineage>
</organism>
<keyword evidence="1" id="KW-1185">Reference proteome</keyword>
<gene>
    <name evidence="2" type="ORF">PgNI_10213</name>
</gene>
<protein>
    <submittedName>
        <fullName evidence="2">Uncharacterized protein</fullName>
    </submittedName>
</protein>
<reference evidence="2" key="3">
    <citation type="submission" date="2025-08" db="UniProtKB">
        <authorList>
            <consortium name="RefSeq"/>
        </authorList>
    </citation>
    <scope>IDENTIFICATION</scope>
    <source>
        <strain evidence="2">NI907</strain>
    </source>
</reference>
<dbReference type="KEGG" id="pgri:PgNI_10213"/>
<dbReference type="GeneID" id="41965095"/>
<reference evidence="2" key="2">
    <citation type="submission" date="2019-10" db="EMBL/GenBank/DDBJ databases">
        <authorList>
            <consortium name="NCBI Genome Project"/>
        </authorList>
    </citation>
    <scope>NUCLEOTIDE SEQUENCE</scope>
    <source>
        <strain evidence="2">NI907</strain>
    </source>
</reference>
<evidence type="ECO:0000313" key="1">
    <source>
        <dbReference type="Proteomes" id="UP000515153"/>
    </source>
</evidence>
<reference evidence="1 2" key="1">
    <citation type="journal article" date="2019" name="Mol. Biol. Evol.">
        <title>Blast fungal genomes show frequent chromosomal changes, gene gains and losses, and effector gene turnover.</title>
        <authorList>
            <person name="Gomez Luciano L.B."/>
            <person name="Jason Tsai I."/>
            <person name="Chuma I."/>
            <person name="Tosa Y."/>
            <person name="Chen Y.H."/>
            <person name="Li J.Y."/>
            <person name="Li M.Y."/>
            <person name="Jade Lu M.Y."/>
            <person name="Nakayashiki H."/>
            <person name="Li W.H."/>
        </authorList>
    </citation>
    <scope>NUCLEOTIDE SEQUENCE [LARGE SCALE GENOMIC DNA]</scope>
    <source>
        <strain evidence="1 2">NI907</strain>
    </source>
</reference>
<dbReference type="RefSeq" id="XP_030980163.1">
    <property type="nucleotide sequence ID" value="XM_031130187.1"/>
</dbReference>
<name>A0A6P8AZ24_PYRGI</name>